<organism evidence="1 2">
    <name type="scientific">Gilliamella apis</name>
    <dbReference type="NCBI Taxonomy" id="1970738"/>
    <lineage>
        <taxon>Bacteria</taxon>
        <taxon>Pseudomonadati</taxon>
        <taxon>Pseudomonadota</taxon>
        <taxon>Gammaproteobacteria</taxon>
        <taxon>Orbales</taxon>
        <taxon>Orbaceae</taxon>
        <taxon>Gilliamella</taxon>
    </lineage>
</organism>
<reference evidence="1 2" key="1">
    <citation type="submission" date="2018-05" db="EMBL/GenBank/DDBJ databases">
        <title>Reference genomes for bee gut microbiota database.</title>
        <authorList>
            <person name="Ellegaard K.M."/>
        </authorList>
    </citation>
    <scope>NUCLEOTIDE SEQUENCE [LARGE SCALE GENOMIC DNA]</scope>
    <source>
        <strain evidence="1 2">ESL0172</strain>
    </source>
</reference>
<gene>
    <name evidence="1" type="ORF">DKK78_07470</name>
</gene>
<sequence length="108" mass="12544">MDIQQKLKLSQQTNQISFIKDSGLFCGLYNQSAYIVTELLHYDLKLRAKTIKKINHQVVISCGIPITSVTKRFPNSVETEWGFQLIGDFDLSCYLQWREKIISNFILK</sequence>
<protein>
    <submittedName>
        <fullName evidence="1">Uncharacterized protein</fullName>
    </submittedName>
</protein>
<dbReference type="AlphaFoldDB" id="A0A2V4DUG4"/>
<dbReference type="Proteomes" id="UP000247673">
    <property type="component" value="Unassembled WGS sequence"/>
</dbReference>
<comment type="caution">
    <text evidence="1">The sequence shown here is derived from an EMBL/GenBank/DDBJ whole genome shotgun (WGS) entry which is preliminary data.</text>
</comment>
<keyword evidence="2" id="KW-1185">Reference proteome</keyword>
<evidence type="ECO:0000313" key="2">
    <source>
        <dbReference type="Proteomes" id="UP000247673"/>
    </source>
</evidence>
<evidence type="ECO:0000313" key="1">
    <source>
        <dbReference type="EMBL" id="PXY92126.1"/>
    </source>
</evidence>
<proteinExistence type="predicted"/>
<dbReference type="OrthoDB" id="6198608at2"/>
<name>A0A2V4DUG4_9GAMM</name>
<dbReference type="RefSeq" id="WP_110448009.1">
    <property type="nucleotide sequence ID" value="NZ_CP132381.1"/>
</dbReference>
<accession>A0A2V4DUG4</accession>
<dbReference type="EMBL" id="QGLO01000004">
    <property type="protein sequence ID" value="PXY92126.1"/>
    <property type="molecule type" value="Genomic_DNA"/>
</dbReference>